<name>A0A8X6M697_NEPPI</name>
<dbReference type="GO" id="GO:0031267">
    <property type="term" value="F:small GTPase binding"/>
    <property type="evidence" value="ECO:0007669"/>
    <property type="project" value="InterPro"/>
</dbReference>
<reference evidence="2" key="1">
    <citation type="submission" date="2020-08" db="EMBL/GenBank/DDBJ databases">
        <title>Multicomponent nature underlies the extraordinary mechanical properties of spider dragline silk.</title>
        <authorList>
            <person name="Kono N."/>
            <person name="Nakamura H."/>
            <person name="Mori M."/>
            <person name="Yoshida Y."/>
            <person name="Ohtoshi R."/>
            <person name="Malay A.D."/>
            <person name="Moran D.A.P."/>
            <person name="Tomita M."/>
            <person name="Numata K."/>
            <person name="Arakawa K."/>
        </authorList>
    </citation>
    <scope>NUCLEOTIDE SEQUENCE</scope>
</reference>
<dbReference type="InterPro" id="IPR001494">
    <property type="entry name" value="Importin-beta_N"/>
</dbReference>
<dbReference type="InterPro" id="IPR016024">
    <property type="entry name" value="ARM-type_fold"/>
</dbReference>
<organism evidence="2 3">
    <name type="scientific">Nephila pilipes</name>
    <name type="common">Giant wood spider</name>
    <name type="synonym">Nephila maculata</name>
    <dbReference type="NCBI Taxonomy" id="299642"/>
    <lineage>
        <taxon>Eukaryota</taxon>
        <taxon>Metazoa</taxon>
        <taxon>Ecdysozoa</taxon>
        <taxon>Arthropoda</taxon>
        <taxon>Chelicerata</taxon>
        <taxon>Arachnida</taxon>
        <taxon>Araneae</taxon>
        <taxon>Araneomorphae</taxon>
        <taxon>Entelegynae</taxon>
        <taxon>Araneoidea</taxon>
        <taxon>Nephilidae</taxon>
        <taxon>Nephila</taxon>
    </lineage>
</organism>
<dbReference type="Gene3D" id="1.25.10.10">
    <property type="entry name" value="Leucine-rich Repeat Variant"/>
    <property type="match status" value="1"/>
</dbReference>
<evidence type="ECO:0000313" key="2">
    <source>
        <dbReference type="EMBL" id="GFS31240.1"/>
    </source>
</evidence>
<dbReference type="SUPFAM" id="SSF48371">
    <property type="entry name" value="ARM repeat"/>
    <property type="match status" value="1"/>
</dbReference>
<dbReference type="PROSITE" id="PS50166">
    <property type="entry name" value="IMPORTIN_B_NT"/>
    <property type="match status" value="1"/>
</dbReference>
<feature type="domain" description="Importin N-terminal" evidence="1">
    <location>
        <begin position="6"/>
        <end position="87"/>
    </location>
</feature>
<dbReference type="Proteomes" id="UP000887013">
    <property type="component" value="Unassembled WGS sequence"/>
</dbReference>
<evidence type="ECO:0000313" key="3">
    <source>
        <dbReference type="Proteomes" id="UP000887013"/>
    </source>
</evidence>
<dbReference type="GO" id="GO:0006886">
    <property type="term" value="P:intracellular protein transport"/>
    <property type="evidence" value="ECO:0007669"/>
    <property type="project" value="InterPro"/>
</dbReference>
<accession>A0A8X6M697</accession>
<protein>
    <submittedName>
        <fullName evidence="2">Importin subunit beta-1</fullName>
    </submittedName>
</protein>
<evidence type="ECO:0000259" key="1">
    <source>
        <dbReference type="PROSITE" id="PS50166"/>
    </source>
</evidence>
<dbReference type="OrthoDB" id="10263328at2759"/>
<keyword evidence="3" id="KW-1185">Reference proteome</keyword>
<dbReference type="Pfam" id="PF03810">
    <property type="entry name" value="IBN_N"/>
    <property type="match status" value="1"/>
</dbReference>
<dbReference type="EMBL" id="BMAW01041885">
    <property type="protein sequence ID" value="GFS31240.1"/>
    <property type="molecule type" value="Genomic_DNA"/>
</dbReference>
<dbReference type="AlphaFoldDB" id="A0A8X6M697"/>
<gene>
    <name evidence="2" type="primary">X975_02373</name>
    <name evidence="2" type="ORF">NPIL_453061</name>
</gene>
<proteinExistence type="predicted"/>
<sequence length="87" mass="9995">MLTKGIRERLIAYQVVSMQLPEFLKSLSNVLQHASNTPVARMAAGLQLKNALTSKDPDLRVKYQERWLKFPVDVRSFIKQNVRNLIA</sequence>
<dbReference type="InterPro" id="IPR011989">
    <property type="entry name" value="ARM-like"/>
</dbReference>
<comment type="caution">
    <text evidence="2">The sequence shown here is derived from an EMBL/GenBank/DDBJ whole genome shotgun (WGS) entry which is preliminary data.</text>
</comment>